<keyword evidence="3" id="KW-1185">Reference proteome</keyword>
<comment type="caution">
    <text evidence="2">The sequence shown here is derived from an EMBL/GenBank/DDBJ whole genome shotgun (WGS) entry which is preliminary data.</text>
</comment>
<dbReference type="EMBL" id="BJWL01000013">
    <property type="protein sequence ID" value="GFY98797.1"/>
    <property type="molecule type" value="Genomic_DNA"/>
</dbReference>
<name>A0A7J0FLI9_9ERIC</name>
<organism evidence="2 3">
    <name type="scientific">Actinidia rufa</name>
    <dbReference type="NCBI Taxonomy" id="165716"/>
    <lineage>
        <taxon>Eukaryota</taxon>
        <taxon>Viridiplantae</taxon>
        <taxon>Streptophyta</taxon>
        <taxon>Embryophyta</taxon>
        <taxon>Tracheophyta</taxon>
        <taxon>Spermatophyta</taxon>
        <taxon>Magnoliopsida</taxon>
        <taxon>eudicotyledons</taxon>
        <taxon>Gunneridae</taxon>
        <taxon>Pentapetalae</taxon>
        <taxon>asterids</taxon>
        <taxon>Ericales</taxon>
        <taxon>Actinidiaceae</taxon>
        <taxon>Actinidia</taxon>
    </lineage>
</organism>
<reference evidence="2 3" key="1">
    <citation type="submission" date="2019-07" db="EMBL/GenBank/DDBJ databases">
        <title>De Novo Assembly of kiwifruit Actinidia rufa.</title>
        <authorList>
            <person name="Sugita-Konishi S."/>
            <person name="Sato K."/>
            <person name="Mori E."/>
            <person name="Abe Y."/>
            <person name="Kisaki G."/>
            <person name="Hamano K."/>
            <person name="Suezawa K."/>
            <person name="Otani M."/>
            <person name="Fukuda T."/>
            <person name="Manabe T."/>
            <person name="Gomi K."/>
            <person name="Tabuchi M."/>
            <person name="Akimitsu K."/>
            <person name="Kataoka I."/>
        </authorList>
    </citation>
    <scope>NUCLEOTIDE SEQUENCE [LARGE SCALE GENOMIC DNA]</scope>
    <source>
        <strain evidence="3">cv. Fuchu</strain>
    </source>
</reference>
<evidence type="ECO:0000313" key="2">
    <source>
        <dbReference type="EMBL" id="GFY98797.1"/>
    </source>
</evidence>
<dbReference type="Proteomes" id="UP000585474">
    <property type="component" value="Unassembled WGS sequence"/>
</dbReference>
<protein>
    <submittedName>
        <fullName evidence="2">Uncharacterized protein</fullName>
    </submittedName>
</protein>
<feature type="compositionally biased region" description="Polar residues" evidence="1">
    <location>
        <begin position="107"/>
        <end position="137"/>
    </location>
</feature>
<dbReference type="AlphaFoldDB" id="A0A7J0FLI9"/>
<feature type="compositionally biased region" description="Low complexity" evidence="1">
    <location>
        <begin position="91"/>
        <end position="105"/>
    </location>
</feature>
<feature type="region of interest" description="Disordered" evidence="1">
    <location>
        <begin position="74"/>
        <end position="145"/>
    </location>
</feature>
<accession>A0A7J0FLI9</accession>
<evidence type="ECO:0000256" key="1">
    <source>
        <dbReference type="SAM" id="MobiDB-lite"/>
    </source>
</evidence>
<gene>
    <name evidence="2" type="ORF">Acr_13g0001980</name>
</gene>
<proteinExistence type="predicted"/>
<evidence type="ECO:0000313" key="3">
    <source>
        <dbReference type="Proteomes" id="UP000585474"/>
    </source>
</evidence>
<sequence>MQGFKKLKYVDFSASFSFTGAFLRREFNCAIQQDISNRKGLASEVYTYYRCYSTSMIPVQQLLEERPGFSLLAEFPQGSDLSSDTSDDSSSDTSYASPSDTSDASPNDISDASPNDTSNASPNDTSDDLYSNASSRPQHGILFAS</sequence>